<dbReference type="Proteomes" id="UP000001935">
    <property type="component" value="Chromosome"/>
</dbReference>
<evidence type="ECO:0000256" key="9">
    <source>
        <dbReference type="ARBA" id="ARBA00047944"/>
    </source>
</evidence>
<evidence type="ECO:0000256" key="7">
    <source>
        <dbReference type="ARBA" id="ARBA00022691"/>
    </source>
</evidence>
<evidence type="ECO:0000256" key="4">
    <source>
        <dbReference type="ARBA" id="ARBA00022552"/>
    </source>
</evidence>
<dbReference type="InterPro" id="IPR015947">
    <property type="entry name" value="PUA-like_sf"/>
</dbReference>
<evidence type="ECO:0000259" key="11">
    <source>
        <dbReference type="Pfam" id="PF04452"/>
    </source>
</evidence>
<dbReference type="KEGG" id="ade:Adeh_2992"/>
<evidence type="ECO:0000313" key="12">
    <source>
        <dbReference type="EMBL" id="ABC82762.1"/>
    </source>
</evidence>
<keyword evidence="3 10" id="KW-0963">Cytoplasm</keyword>
<evidence type="ECO:0000256" key="2">
    <source>
        <dbReference type="ARBA" id="ARBA00005528"/>
    </source>
</evidence>
<dbReference type="PANTHER" id="PTHR30027:SF3">
    <property type="entry name" value="16S RRNA (URACIL(1498)-N(3))-METHYLTRANSFERASE"/>
    <property type="match status" value="1"/>
</dbReference>
<dbReference type="Pfam" id="PF04452">
    <property type="entry name" value="Methyltrans_RNA"/>
    <property type="match status" value="1"/>
</dbReference>
<evidence type="ECO:0000256" key="8">
    <source>
        <dbReference type="ARBA" id="ARBA00025699"/>
    </source>
</evidence>
<evidence type="ECO:0000256" key="6">
    <source>
        <dbReference type="ARBA" id="ARBA00022679"/>
    </source>
</evidence>
<dbReference type="InterPro" id="IPR046886">
    <property type="entry name" value="RsmE_MTase_dom"/>
</dbReference>
<comment type="catalytic activity">
    <reaction evidence="9 10">
        <text>uridine(1498) in 16S rRNA + S-adenosyl-L-methionine = N(3)-methyluridine(1498) in 16S rRNA + S-adenosyl-L-homocysteine + H(+)</text>
        <dbReference type="Rhea" id="RHEA:42920"/>
        <dbReference type="Rhea" id="RHEA-COMP:10283"/>
        <dbReference type="Rhea" id="RHEA-COMP:10284"/>
        <dbReference type="ChEBI" id="CHEBI:15378"/>
        <dbReference type="ChEBI" id="CHEBI:57856"/>
        <dbReference type="ChEBI" id="CHEBI:59789"/>
        <dbReference type="ChEBI" id="CHEBI:65315"/>
        <dbReference type="ChEBI" id="CHEBI:74502"/>
        <dbReference type="EC" id="2.1.1.193"/>
    </reaction>
</comment>
<keyword evidence="7 10" id="KW-0949">S-adenosyl-L-methionine</keyword>
<dbReference type="InterPro" id="IPR029028">
    <property type="entry name" value="Alpha/beta_knot_MTases"/>
</dbReference>
<dbReference type="SUPFAM" id="SSF75217">
    <property type="entry name" value="alpha/beta knot"/>
    <property type="match status" value="1"/>
</dbReference>
<dbReference type="EMBL" id="CP000251">
    <property type="protein sequence ID" value="ABC82762.1"/>
    <property type="molecule type" value="Genomic_DNA"/>
</dbReference>
<comment type="function">
    <text evidence="8 10">Specifically methylates the N3 position of the uracil ring of uridine 1498 (m3U1498) in 16S rRNA. Acts on the fully assembled 30S ribosomal subunit.</text>
</comment>
<keyword evidence="4 10" id="KW-0698">rRNA processing</keyword>
<dbReference type="AlphaFoldDB" id="Q2IDV5"/>
<dbReference type="PIRSF" id="PIRSF015601">
    <property type="entry name" value="MTase_slr0722"/>
    <property type="match status" value="1"/>
</dbReference>
<dbReference type="NCBIfam" id="NF008700">
    <property type="entry name" value="PRK11713.5-4"/>
    <property type="match status" value="1"/>
</dbReference>
<comment type="similarity">
    <text evidence="2 10">Belongs to the RNA methyltransferase RsmE family.</text>
</comment>
<evidence type="ECO:0000313" key="13">
    <source>
        <dbReference type="Proteomes" id="UP000001935"/>
    </source>
</evidence>
<dbReference type="GO" id="GO:0070042">
    <property type="term" value="F:rRNA (uridine-N3-)-methyltransferase activity"/>
    <property type="evidence" value="ECO:0007669"/>
    <property type="project" value="TreeGrafter"/>
</dbReference>
<proteinExistence type="inferred from homology"/>
<feature type="domain" description="Ribosomal RNA small subunit methyltransferase E methyltransferase" evidence="11">
    <location>
        <begin position="69"/>
        <end position="230"/>
    </location>
</feature>
<sequence>MLEPGELSAGGTARLAGRRARHVLEVLRAGAGDRIQAGVVGGRMGEAEILSAAPDEVVIAARLDREPPPPAPVALLLALPRPKILRKVLQAAASMGVKRLVLLGSYRVEKSYFASPLLAPEALREQFLLGLEQGRDTILPEVELHRFFKPFVEDLLDARFPERDRLLAHPAGAAPLEALAPAGARAALAIGPEGGWTPYEAAALRDRGFAAITLGPRVLRVDAAVPYAVGQAELWLRSSSARASPRTPR</sequence>
<dbReference type="NCBIfam" id="TIGR00046">
    <property type="entry name" value="RsmE family RNA methyltransferase"/>
    <property type="match status" value="1"/>
</dbReference>
<dbReference type="CDD" id="cd18084">
    <property type="entry name" value="RsmE-like"/>
    <property type="match status" value="1"/>
</dbReference>
<keyword evidence="6 10" id="KW-0808">Transferase</keyword>
<comment type="subcellular location">
    <subcellularLocation>
        <location evidence="1 10">Cytoplasm</location>
    </subcellularLocation>
</comment>
<dbReference type="GO" id="GO:0005737">
    <property type="term" value="C:cytoplasm"/>
    <property type="evidence" value="ECO:0007669"/>
    <property type="project" value="UniProtKB-SubCell"/>
</dbReference>
<protein>
    <recommendedName>
        <fullName evidence="10">Ribosomal RNA small subunit methyltransferase E</fullName>
        <ecNumber evidence="10">2.1.1.193</ecNumber>
    </recommendedName>
</protein>
<dbReference type="EC" id="2.1.1.193" evidence="10"/>
<dbReference type="eggNOG" id="COG1385">
    <property type="taxonomic scope" value="Bacteria"/>
</dbReference>
<evidence type="ECO:0000256" key="10">
    <source>
        <dbReference type="PIRNR" id="PIRNR015601"/>
    </source>
</evidence>
<reference evidence="12 13" key="1">
    <citation type="submission" date="2006-01" db="EMBL/GenBank/DDBJ databases">
        <title>Complete sequence of Anaeromyxobacter dehalogenans 2CP-C.</title>
        <authorList>
            <consortium name="US DOE Joint Genome Institute"/>
            <person name="Copeland A."/>
            <person name="Lucas S."/>
            <person name="Lapidus A."/>
            <person name="Barry K."/>
            <person name="Detter J.C."/>
            <person name="Glavina T."/>
            <person name="Hammon N."/>
            <person name="Israni S."/>
            <person name="Pitluck S."/>
            <person name="Brettin T."/>
            <person name="Bruce D."/>
            <person name="Han C."/>
            <person name="Tapia R."/>
            <person name="Gilna P."/>
            <person name="Kiss H."/>
            <person name="Schmutz J."/>
            <person name="Larimer F."/>
            <person name="Land M."/>
            <person name="Kyrpides N."/>
            <person name="Anderson I."/>
            <person name="Sanford R.A."/>
            <person name="Ritalahti K.M."/>
            <person name="Thomas H.S."/>
            <person name="Kirby J.R."/>
            <person name="Zhulin I.B."/>
            <person name="Loeffler F.E."/>
            <person name="Richardson P."/>
        </authorList>
    </citation>
    <scope>NUCLEOTIDE SEQUENCE [LARGE SCALE GENOMIC DNA]</scope>
    <source>
        <strain evidence="12 13">2CP-C</strain>
    </source>
</reference>
<dbReference type="HOGENOM" id="CLU_067442_1_0_7"/>
<dbReference type="InterPro" id="IPR006700">
    <property type="entry name" value="RsmE"/>
</dbReference>
<keyword evidence="5 10" id="KW-0489">Methyltransferase</keyword>
<dbReference type="STRING" id="290397.Adeh_2992"/>
<evidence type="ECO:0000256" key="5">
    <source>
        <dbReference type="ARBA" id="ARBA00022603"/>
    </source>
</evidence>
<dbReference type="Gene3D" id="3.40.1280.10">
    <property type="match status" value="1"/>
</dbReference>
<dbReference type="GO" id="GO:0070475">
    <property type="term" value="P:rRNA base methylation"/>
    <property type="evidence" value="ECO:0007669"/>
    <property type="project" value="TreeGrafter"/>
</dbReference>
<name>Q2IDV5_ANADE</name>
<dbReference type="InterPro" id="IPR029026">
    <property type="entry name" value="tRNA_m1G_MTases_N"/>
</dbReference>
<evidence type="ECO:0000256" key="1">
    <source>
        <dbReference type="ARBA" id="ARBA00004496"/>
    </source>
</evidence>
<evidence type="ECO:0000256" key="3">
    <source>
        <dbReference type="ARBA" id="ARBA00022490"/>
    </source>
</evidence>
<organism evidence="12 13">
    <name type="scientific">Anaeromyxobacter dehalogenans (strain 2CP-C)</name>
    <dbReference type="NCBI Taxonomy" id="290397"/>
    <lineage>
        <taxon>Bacteria</taxon>
        <taxon>Pseudomonadati</taxon>
        <taxon>Myxococcota</taxon>
        <taxon>Myxococcia</taxon>
        <taxon>Myxococcales</taxon>
        <taxon>Cystobacterineae</taxon>
        <taxon>Anaeromyxobacteraceae</taxon>
        <taxon>Anaeromyxobacter</taxon>
    </lineage>
</organism>
<dbReference type="SUPFAM" id="SSF88697">
    <property type="entry name" value="PUA domain-like"/>
    <property type="match status" value="1"/>
</dbReference>
<dbReference type="PANTHER" id="PTHR30027">
    <property type="entry name" value="RIBOSOMAL RNA SMALL SUBUNIT METHYLTRANSFERASE E"/>
    <property type="match status" value="1"/>
</dbReference>
<accession>Q2IDV5</accession>
<gene>
    <name evidence="12" type="ordered locus">Adeh_2992</name>
</gene>